<reference evidence="2 3" key="1">
    <citation type="journal article" date="2000" name="DNA Res.">
        <title>Complete genome structure of the nitrogen-fixing symbiotic bacterium Mesorhizobium loti.</title>
        <authorList>
            <person name="Kaneko T."/>
            <person name="Nakamura Y."/>
            <person name="Sato S."/>
            <person name="Asamizu E."/>
            <person name="Kato T."/>
            <person name="Sasamoto S."/>
            <person name="Watanabe A."/>
            <person name="Idesawa K."/>
            <person name="Ishikawa A."/>
            <person name="Kawashima K."/>
            <person name="Kimura T."/>
            <person name="Kishida Y."/>
            <person name="Kiyokawa C."/>
            <person name="Kohara M."/>
            <person name="Matsumoto M."/>
            <person name="Matsuno A."/>
            <person name="Mochizuki Y."/>
            <person name="Nakayama S."/>
            <person name="Nakazaki N."/>
            <person name="Shimpo S."/>
            <person name="Sugimoto M."/>
            <person name="Takeuchi C."/>
            <person name="Yamada M."/>
            <person name="Tabata S."/>
        </authorList>
    </citation>
    <scope>NUCLEOTIDE SEQUENCE [LARGE SCALE GENOMIC DNA]</scope>
    <source>
        <strain evidence="3">LMG 29417 / CECT 9101 / MAFF 303099</strain>
    </source>
</reference>
<dbReference type="EMBL" id="BA000012">
    <property type="protein sequence ID" value="BAB52588.1"/>
    <property type="molecule type" value="Genomic_DNA"/>
</dbReference>
<dbReference type="SMART" id="SM00530">
    <property type="entry name" value="HTH_XRE"/>
    <property type="match status" value="1"/>
</dbReference>
<dbReference type="KEGG" id="mlo:mlr6265"/>
<dbReference type="AlphaFoldDB" id="Q989V6"/>
<dbReference type="GO" id="GO:0003677">
    <property type="term" value="F:DNA binding"/>
    <property type="evidence" value="ECO:0007669"/>
    <property type="project" value="InterPro"/>
</dbReference>
<dbReference type="InterPro" id="IPR001387">
    <property type="entry name" value="Cro/C1-type_HTH"/>
</dbReference>
<dbReference type="Proteomes" id="UP000000552">
    <property type="component" value="Chromosome"/>
</dbReference>
<organism evidence="2 3">
    <name type="scientific">Mesorhizobium japonicum (strain LMG 29417 / CECT 9101 / MAFF 303099)</name>
    <name type="common">Mesorhizobium loti (strain MAFF 303099)</name>
    <dbReference type="NCBI Taxonomy" id="266835"/>
    <lineage>
        <taxon>Bacteria</taxon>
        <taxon>Pseudomonadati</taxon>
        <taxon>Pseudomonadota</taxon>
        <taxon>Alphaproteobacteria</taxon>
        <taxon>Hyphomicrobiales</taxon>
        <taxon>Phyllobacteriaceae</taxon>
        <taxon>Mesorhizobium</taxon>
    </lineage>
</organism>
<dbReference type="SUPFAM" id="SSF47413">
    <property type="entry name" value="lambda repressor-like DNA-binding domains"/>
    <property type="match status" value="1"/>
</dbReference>
<dbReference type="HOGENOM" id="CLU_1282369_0_0_5"/>
<dbReference type="eggNOG" id="COG1396">
    <property type="taxonomic scope" value="Bacteria"/>
</dbReference>
<evidence type="ECO:0000313" key="2">
    <source>
        <dbReference type="EMBL" id="BAB52588.1"/>
    </source>
</evidence>
<accession>Q989V6</accession>
<sequence length="215" mass="24018">MENKKALLKPKRSGLFQAKATLNSKSRPHPADQHVGRQIATVRLQSDVSQAQLARAIGVSFQQLQKYENARNRVSASMLYEIARSLDVPVSRFFEGLLGNEISGETSPLPIDERIEFIASAEGRRLIEGLMRLHPRVRSRVGSDLCIGRRIGFIRPEERQRHGRLSRLGSPSAINTRRGWPATGAAFAEAFGRPRSAFRAWLLAFGLHLPKSRVS</sequence>
<dbReference type="RefSeq" id="WP_010913907.1">
    <property type="nucleotide sequence ID" value="NC_002678.2"/>
</dbReference>
<feature type="domain" description="HTH cro/C1-type" evidence="1">
    <location>
        <begin position="39"/>
        <end position="93"/>
    </location>
</feature>
<dbReference type="PROSITE" id="PS50943">
    <property type="entry name" value="HTH_CROC1"/>
    <property type="match status" value="1"/>
</dbReference>
<gene>
    <name evidence="2" type="ordered locus">mlr6265</name>
</gene>
<proteinExistence type="predicted"/>
<dbReference type="Pfam" id="PF01381">
    <property type="entry name" value="HTH_3"/>
    <property type="match status" value="1"/>
</dbReference>
<protein>
    <submittedName>
        <fullName evidence="2">Mlr6265 protein</fullName>
    </submittedName>
</protein>
<dbReference type="CDD" id="cd00093">
    <property type="entry name" value="HTH_XRE"/>
    <property type="match status" value="1"/>
</dbReference>
<evidence type="ECO:0000259" key="1">
    <source>
        <dbReference type="PROSITE" id="PS50943"/>
    </source>
</evidence>
<name>Q989V6_RHILO</name>
<evidence type="ECO:0000313" key="3">
    <source>
        <dbReference type="Proteomes" id="UP000000552"/>
    </source>
</evidence>
<dbReference type="InterPro" id="IPR010982">
    <property type="entry name" value="Lambda_DNA-bd_dom_sf"/>
</dbReference>
<dbReference type="Gene3D" id="1.10.260.40">
    <property type="entry name" value="lambda repressor-like DNA-binding domains"/>
    <property type="match status" value="1"/>
</dbReference>